<feature type="transmembrane region" description="Helical" evidence="5">
    <location>
        <begin position="152"/>
        <end position="173"/>
    </location>
</feature>
<dbReference type="InterPro" id="IPR050498">
    <property type="entry name" value="Ycf3"/>
</dbReference>
<feature type="repeat" description="TPR" evidence="3">
    <location>
        <begin position="332"/>
        <end position="365"/>
    </location>
</feature>
<evidence type="ECO:0000256" key="5">
    <source>
        <dbReference type="SAM" id="Phobius"/>
    </source>
</evidence>
<organism evidence="6 7">
    <name type="scientific">Acaryochloris marina (strain MBIC 11017)</name>
    <dbReference type="NCBI Taxonomy" id="329726"/>
    <lineage>
        <taxon>Bacteria</taxon>
        <taxon>Bacillati</taxon>
        <taxon>Cyanobacteriota</taxon>
        <taxon>Cyanophyceae</taxon>
        <taxon>Acaryochloridales</taxon>
        <taxon>Acaryochloridaceae</taxon>
        <taxon>Acaryochloris</taxon>
    </lineage>
</organism>
<evidence type="ECO:0000256" key="4">
    <source>
        <dbReference type="SAM" id="MobiDB-lite"/>
    </source>
</evidence>
<dbReference type="PANTHER" id="PTHR44858:SF1">
    <property type="entry name" value="UDP-N-ACETYLGLUCOSAMINE--PEPTIDE N-ACETYLGLUCOSAMINYLTRANSFERASE SPINDLY-RELATED"/>
    <property type="match status" value="1"/>
</dbReference>
<evidence type="ECO:0000256" key="3">
    <source>
        <dbReference type="PROSITE-ProRule" id="PRU00339"/>
    </source>
</evidence>
<dbReference type="AlphaFoldDB" id="B0CEU4"/>
<dbReference type="EMBL" id="CP000828">
    <property type="protein sequence ID" value="ABW29341.1"/>
    <property type="molecule type" value="Genomic_DNA"/>
</dbReference>
<keyword evidence="7" id="KW-1185">Reference proteome</keyword>
<dbReference type="InterPro" id="IPR011990">
    <property type="entry name" value="TPR-like_helical_dom_sf"/>
</dbReference>
<dbReference type="SMART" id="SM00028">
    <property type="entry name" value="TPR"/>
    <property type="match status" value="4"/>
</dbReference>
<dbReference type="OrthoDB" id="166377at2"/>
<name>B0CEU4_ACAM1</name>
<dbReference type="GO" id="GO:0009279">
    <property type="term" value="C:cell outer membrane"/>
    <property type="evidence" value="ECO:0007669"/>
    <property type="project" value="TreeGrafter"/>
</dbReference>
<keyword evidence="1" id="KW-0677">Repeat</keyword>
<feature type="region of interest" description="Disordered" evidence="4">
    <location>
        <begin position="254"/>
        <end position="276"/>
    </location>
</feature>
<feature type="transmembrane region" description="Helical" evidence="5">
    <location>
        <begin position="193"/>
        <end position="210"/>
    </location>
</feature>
<feature type="transmembrane region" description="Helical" evidence="5">
    <location>
        <begin position="52"/>
        <end position="70"/>
    </location>
</feature>
<dbReference type="PANTHER" id="PTHR44858">
    <property type="entry name" value="TETRATRICOPEPTIDE REPEAT PROTEIN 6"/>
    <property type="match status" value="1"/>
</dbReference>
<feature type="transmembrane region" description="Helical" evidence="5">
    <location>
        <begin position="21"/>
        <end position="40"/>
    </location>
</feature>
<evidence type="ECO:0000256" key="1">
    <source>
        <dbReference type="ARBA" id="ARBA00022737"/>
    </source>
</evidence>
<dbReference type="KEGG" id="amr:AM1_4362"/>
<keyword evidence="5" id="KW-0812">Transmembrane</keyword>
<dbReference type="STRING" id="329726.AM1_4362"/>
<dbReference type="Proteomes" id="UP000000268">
    <property type="component" value="Chromosome"/>
</dbReference>
<dbReference type="HOGENOM" id="CLU_606394_0_0_3"/>
<dbReference type="Gene3D" id="1.25.40.10">
    <property type="entry name" value="Tetratricopeptide repeat domain"/>
    <property type="match status" value="2"/>
</dbReference>
<dbReference type="eggNOG" id="COG1994">
    <property type="taxonomic scope" value="Bacteria"/>
</dbReference>
<evidence type="ECO:0000256" key="2">
    <source>
        <dbReference type="ARBA" id="ARBA00022803"/>
    </source>
</evidence>
<gene>
    <name evidence="6" type="ordered locus">AM1_4362</name>
</gene>
<dbReference type="SUPFAM" id="SSF48452">
    <property type="entry name" value="TPR-like"/>
    <property type="match status" value="1"/>
</dbReference>
<accession>B0CEU4</accession>
<dbReference type="eggNOG" id="COG0457">
    <property type="taxonomic scope" value="Bacteria"/>
</dbReference>
<dbReference type="Pfam" id="PF13432">
    <property type="entry name" value="TPR_16"/>
    <property type="match status" value="2"/>
</dbReference>
<feature type="repeat" description="TPR" evidence="3">
    <location>
        <begin position="366"/>
        <end position="399"/>
    </location>
</feature>
<dbReference type="PROSITE" id="PS50005">
    <property type="entry name" value="TPR"/>
    <property type="match status" value="2"/>
</dbReference>
<dbReference type="GO" id="GO:0046813">
    <property type="term" value="P:receptor-mediated virion attachment to host cell"/>
    <property type="evidence" value="ECO:0007669"/>
    <property type="project" value="TreeGrafter"/>
</dbReference>
<keyword evidence="2 3" id="KW-0802">TPR repeat</keyword>
<proteinExistence type="predicted"/>
<sequence>MNIRKILHLFIHPWRIGAVAGIPLYADLTCLVAIALGSMYLARMSQAFHPELGLAIGVIVSFALPLSIFIHEMSRALAAKHYQISVQGVYIRGLGSVAKTDQTFAHPLQMLEVYFAGTLVNFILYAGLNLLGNLSLNLGGTAIISLNHIKEFNFVLAMFSLVPLVPLNGGYIFRGLQWEWTRKQHPLAGHDVYGAYIAGGAAIALGLIWYGNRPFLGVWMLYLGLMTCLRYLLFEGEFLPLSVEQRPPRPLATATANIPTTAASRSPAPPARSTATKPAIRPLDFNYLNAEFLSVTEPDQQFQQGLDSTQEMRLQNAIASFNAILEKAPNNASALHNRGNAYLQLGKKQAALSDFQAALHLKTDVLEIYFGKGNAHFALGDFQGAIMEYSEILKRDPDHARAYFNRASAQVLNGNRQAAIADFKQAHTLFAAIADQTHTCKIDRRLQILTP</sequence>
<evidence type="ECO:0000313" key="6">
    <source>
        <dbReference type="EMBL" id="ABW29341.1"/>
    </source>
</evidence>
<keyword evidence="5" id="KW-1133">Transmembrane helix</keyword>
<dbReference type="InterPro" id="IPR019734">
    <property type="entry name" value="TPR_rpt"/>
</dbReference>
<reference evidence="6 7" key="1">
    <citation type="journal article" date="2008" name="Proc. Natl. Acad. Sci. U.S.A.">
        <title>Niche adaptation and genome expansion in the chlorophyll d-producing cyanobacterium Acaryochloris marina.</title>
        <authorList>
            <person name="Swingley W.D."/>
            <person name="Chen M."/>
            <person name="Cheung P.C."/>
            <person name="Conrad A.L."/>
            <person name="Dejesa L.C."/>
            <person name="Hao J."/>
            <person name="Honchak B.M."/>
            <person name="Karbach L.E."/>
            <person name="Kurdoglu A."/>
            <person name="Lahiri S."/>
            <person name="Mastrian S.D."/>
            <person name="Miyashita H."/>
            <person name="Page L."/>
            <person name="Ramakrishna P."/>
            <person name="Satoh S."/>
            <person name="Sattley W.M."/>
            <person name="Shimada Y."/>
            <person name="Taylor H.L."/>
            <person name="Tomo T."/>
            <person name="Tsuchiya T."/>
            <person name="Wang Z.T."/>
            <person name="Raymond J."/>
            <person name="Mimuro M."/>
            <person name="Blankenship R.E."/>
            <person name="Touchman J.W."/>
        </authorList>
    </citation>
    <scope>NUCLEOTIDE SEQUENCE [LARGE SCALE GENOMIC DNA]</scope>
    <source>
        <strain evidence="7">MBIC 11017</strain>
    </source>
</reference>
<feature type="transmembrane region" description="Helical" evidence="5">
    <location>
        <begin position="216"/>
        <end position="233"/>
    </location>
</feature>
<keyword evidence="5" id="KW-0472">Membrane</keyword>
<dbReference type="RefSeq" id="WP_012164666.1">
    <property type="nucleotide sequence ID" value="NC_009925.1"/>
</dbReference>
<protein>
    <submittedName>
        <fullName evidence="6">TPR domain protein</fullName>
    </submittedName>
</protein>
<evidence type="ECO:0000313" key="7">
    <source>
        <dbReference type="Proteomes" id="UP000000268"/>
    </source>
</evidence>